<accession>A0A564U210</accession>
<reference evidence="1 2" key="1">
    <citation type="submission" date="2019-07" db="EMBL/GenBank/DDBJ databases">
        <authorList>
            <person name="Hibberd C M."/>
            <person name="Gehrig L. J."/>
            <person name="Chang H.-W."/>
            <person name="Venkatesh S."/>
        </authorList>
    </citation>
    <scope>NUCLEOTIDE SEQUENCE [LARGE SCALE GENOMIC DNA]</scope>
    <source>
        <strain evidence="1">Ruminococcus_torques_SSTS_Bg7063</strain>
    </source>
</reference>
<evidence type="ECO:0000313" key="1">
    <source>
        <dbReference type="EMBL" id="VUX13510.1"/>
    </source>
</evidence>
<name>A0A564U210_9FIRM</name>
<protein>
    <submittedName>
        <fullName evidence="1">Uncharacterized protein</fullName>
    </submittedName>
</protein>
<dbReference type="EMBL" id="CABHNA010000064">
    <property type="protein sequence ID" value="VUX13510.1"/>
    <property type="molecule type" value="Genomic_DNA"/>
</dbReference>
<keyword evidence="2" id="KW-1185">Reference proteome</keyword>
<gene>
    <name evidence="1" type="ORF">RTSSTS7063_01900</name>
</gene>
<sequence length="40" mass="4840">MTNKIKIRFVHKAFRLGQERIVICFKEEPSGYYAGERFYL</sequence>
<evidence type="ECO:0000313" key="2">
    <source>
        <dbReference type="Proteomes" id="UP000363661"/>
    </source>
</evidence>
<proteinExistence type="predicted"/>
<dbReference type="Proteomes" id="UP000363661">
    <property type="component" value="Unassembled WGS sequence"/>
</dbReference>
<organism evidence="1 2">
    <name type="scientific">[Ruminococcus] torques</name>
    <dbReference type="NCBI Taxonomy" id="33039"/>
    <lineage>
        <taxon>Bacteria</taxon>
        <taxon>Bacillati</taxon>
        <taxon>Bacillota</taxon>
        <taxon>Clostridia</taxon>
        <taxon>Lachnospirales</taxon>
        <taxon>Lachnospiraceae</taxon>
        <taxon>Mediterraneibacter</taxon>
    </lineage>
</organism>
<dbReference type="AlphaFoldDB" id="A0A564U210"/>